<dbReference type="GO" id="GO:0006629">
    <property type="term" value="P:lipid metabolic process"/>
    <property type="evidence" value="ECO:0007669"/>
    <property type="project" value="InterPro"/>
</dbReference>
<name>A0AA96WJ21_9CYAN</name>
<accession>A0AA96WJ21</accession>
<dbReference type="InterPro" id="IPR003386">
    <property type="entry name" value="LACT/PDAT_acylTrfase"/>
</dbReference>
<keyword evidence="1" id="KW-0012">Acyltransferase</keyword>
<dbReference type="Gene3D" id="3.40.50.1820">
    <property type="entry name" value="alpha/beta hydrolase"/>
    <property type="match status" value="1"/>
</dbReference>
<dbReference type="PANTHER" id="PTHR11440">
    <property type="entry name" value="LECITHIN-CHOLESTEROL ACYLTRANSFERASE-RELATED"/>
    <property type="match status" value="1"/>
</dbReference>
<dbReference type="Pfam" id="PF02450">
    <property type="entry name" value="LCAT"/>
    <property type="match status" value="1"/>
</dbReference>
<gene>
    <name evidence="1" type="ORF">HJG54_06735</name>
</gene>
<dbReference type="GO" id="GO:0008374">
    <property type="term" value="F:O-acyltransferase activity"/>
    <property type="evidence" value="ECO:0007669"/>
    <property type="project" value="InterPro"/>
</dbReference>
<protein>
    <submittedName>
        <fullName evidence="1">Lecithin--cholesterol acyltransferase</fullName>
    </submittedName>
</protein>
<evidence type="ECO:0000313" key="1">
    <source>
        <dbReference type="EMBL" id="WNZ26468.1"/>
    </source>
</evidence>
<organism evidence="1">
    <name type="scientific">Leptolyngbya sp. NK1-12</name>
    <dbReference type="NCBI Taxonomy" id="2547451"/>
    <lineage>
        <taxon>Bacteria</taxon>
        <taxon>Bacillati</taxon>
        <taxon>Cyanobacteriota</taxon>
        <taxon>Cyanophyceae</taxon>
        <taxon>Leptolyngbyales</taxon>
        <taxon>Leptolyngbyaceae</taxon>
        <taxon>Leptolyngbya group</taxon>
        <taxon>Leptolyngbya</taxon>
    </lineage>
</organism>
<dbReference type="AlphaFoldDB" id="A0AA96WJ21"/>
<dbReference type="InterPro" id="IPR029058">
    <property type="entry name" value="AB_hydrolase_fold"/>
</dbReference>
<proteinExistence type="predicted"/>
<dbReference type="EMBL" id="CP053586">
    <property type="protein sequence ID" value="WNZ26468.1"/>
    <property type="molecule type" value="Genomic_DNA"/>
</dbReference>
<dbReference type="SUPFAM" id="SSF53474">
    <property type="entry name" value="alpha/beta-Hydrolases"/>
    <property type="match status" value="1"/>
</dbReference>
<reference evidence="1" key="1">
    <citation type="submission" date="2020-05" db="EMBL/GenBank/DDBJ databases">
        <authorList>
            <person name="Zhu T."/>
            <person name="Keshari N."/>
            <person name="Lu X."/>
        </authorList>
    </citation>
    <scope>NUCLEOTIDE SEQUENCE</scope>
    <source>
        <strain evidence="1">NK1-12</strain>
    </source>
</reference>
<keyword evidence="1" id="KW-0808">Transferase</keyword>
<sequence length="478" mass="53583">MKDMVVIVPGITGSVLQKDGKDVWGVSLQAVWQLATSFGQSLQDLKMDHDDDDPEIADLGDGIRATRLVEDAHIVPGLIKIDGYTRTSRLITDYFDVTVGNIYDDPDDRAANFYHFPYDWRRNNRVTAHLLQQLIHKRLKRWREASGAQDAKVIILAHSMGGIISRYYLEVLEGWRDCRALFTFGTPYRGAPKMAQYLAEGYKKLFLDVTNVIRSLPSVYQLLPIYPMLDIDGVDVRIAEAEIPNIDKTRAEKALKFHHEIQEHVTENLKNEDYRRLFTTVPIVGIQQPTEQSAMLQDGKFTVSKNILPKSLKARPDLEGGDGAVPLVSAIPIELSNSFNNMFIAETHGMLQNQSLILEDVQHRLGTNQFDLASIRAPQSAISLALDDLYLPDEPIVMHSRLIATPGVMTGSLQAEIVSVTGDCPALNVIFEQQQEQDWAVTLDALPAGKYRVKVQTEITNAQTPTPVHELFEVVKAE</sequence>